<dbReference type="InterPro" id="IPR028426">
    <property type="entry name" value="Huntingtin_fam"/>
</dbReference>
<dbReference type="EMBL" id="JABSTU010000010">
    <property type="protein sequence ID" value="KAH8019911.1"/>
    <property type="molecule type" value="Genomic_DNA"/>
</dbReference>
<evidence type="ECO:0000313" key="1">
    <source>
        <dbReference type="EMBL" id="KAH8019911.1"/>
    </source>
</evidence>
<organism evidence="1 2">
    <name type="scientific">Rhipicephalus microplus</name>
    <name type="common">Cattle tick</name>
    <name type="synonym">Boophilus microplus</name>
    <dbReference type="NCBI Taxonomy" id="6941"/>
    <lineage>
        <taxon>Eukaryota</taxon>
        <taxon>Metazoa</taxon>
        <taxon>Ecdysozoa</taxon>
        <taxon>Arthropoda</taxon>
        <taxon>Chelicerata</taxon>
        <taxon>Arachnida</taxon>
        <taxon>Acari</taxon>
        <taxon>Parasitiformes</taxon>
        <taxon>Ixodida</taxon>
        <taxon>Ixodoidea</taxon>
        <taxon>Ixodidae</taxon>
        <taxon>Rhipicephalinae</taxon>
        <taxon>Rhipicephalus</taxon>
        <taxon>Boophilus</taxon>
    </lineage>
</organism>
<protein>
    <submittedName>
        <fullName evidence="1">Uncharacterized protein</fullName>
    </submittedName>
</protein>
<dbReference type="PANTHER" id="PTHR10170">
    <property type="entry name" value="HUNTINGTON DISEASE PROTEIN"/>
    <property type="match status" value="1"/>
</dbReference>
<comment type="caution">
    <text evidence="1">The sequence shown here is derived from an EMBL/GenBank/DDBJ whole genome shotgun (WGS) entry which is preliminary data.</text>
</comment>
<accession>A0A9J6DCT3</accession>
<name>A0A9J6DCT3_RHIMP</name>
<sequence length="282" mass="32059">MTKAWPEIFVKFSLAEIFTAWRDVKTDTVVNCFRKAGFETAELARNWTWGQLWCVQACDWVPSARTQPHHPFLAASMAECPREARHQARLITLLEDTQVWDVLCRLAPPVTTYLDGLAALATDMPIDSLEDVARFAVLCAEAIRWMTETPDYFSCNNLEEFLQALDAVLSSPSLSSLIGLHKHVTWVCSITTAIYHLINHLKGWKSFPVKVMPRKTKGSSPGVARLPLVNSFVRTPPIMWQMNWVPHVSGEWHTVVPPPPADFLLDRDLLQEYIYRVNLLGM</sequence>
<reference evidence="1" key="1">
    <citation type="journal article" date="2020" name="Cell">
        <title>Large-Scale Comparative Analyses of Tick Genomes Elucidate Their Genetic Diversity and Vector Capacities.</title>
        <authorList>
            <consortium name="Tick Genome and Microbiome Consortium (TIGMIC)"/>
            <person name="Jia N."/>
            <person name="Wang J."/>
            <person name="Shi W."/>
            <person name="Du L."/>
            <person name="Sun Y."/>
            <person name="Zhan W."/>
            <person name="Jiang J.F."/>
            <person name="Wang Q."/>
            <person name="Zhang B."/>
            <person name="Ji P."/>
            <person name="Bell-Sakyi L."/>
            <person name="Cui X.M."/>
            <person name="Yuan T.T."/>
            <person name="Jiang B.G."/>
            <person name="Yang W.F."/>
            <person name="Lam T.T."/>
            <person name="Chang Q.C."/>
            <person name="Ding S.J."/>
            <person name="Wang X.J."/>
            <person name="Zhu J.G."/>
            <person name="Ruan X.D."/>
            <person name="Zhao L."/>
            <person name="Wei J.T."/>
            <person name="Ye R.Z."/>
            <person name="Que T.C."/>
            <person name="Du C.H."/>
            <person name="Zhou Y.H."/>
            <person name="Cheng J.X."/>
            <person name="Dai P.F."/>
            <person name="Guo W.B."/>
            <person name="Han X.H."/>
            <person name="Huang E.J."/>
            <person name="Li L.F."/>
            <person name="Wei W."/>
            <person name="Gao Y.C."/>
            <person name="Liu J.Z."/>
            <person name="Shao H.Z."/>
            <person name="Wang X."/>
            <person name="Wang C.C."/>
            <person name="Yang T.C."/>
            <person name="Huo Q.B."/>
            <person name="Li W."/>
            <person name="Chen H.Y."/>
            <person name="Chen S.E."/>
            <person name="Zhou L.G."/>
            <person name="Ni X.B."/>
            <person name="Tian J.H."/>
            <person name="Sheng Y."/>
            <person name="Liu T."/>
            <person name="Pan Y.S."/>
            <person name="Xia L.Y."/>
            <person name="Li J."/>
            <person name="Zhao F."/>
            <person name="Cao W.C."/>
        </authorList>
    </citation>
    <scope>NUCLEOTIDE SEQUENCE</scope>
    <source>
        <strain evidence="1">Rmic-2018</strain>
    </source>
</reference>
<dbReference type="AlphaFoldDB" id="A0A9J6DCT3"/>
<reference evidence="1" key="2">
    <citation type="submission" date="2021-09" db="EMBL/GenBank/DDBJ databases">
        <authorList>
            <person name="Jia N."/>
            <person name="Wang J."/>
            <person name="Shi W."/>
            <person name="Du L."/>
            <person name="Sun Y."/>
            <person name="Zhan W."/>
            <person name="Jiang J."/>
            <person name="Wang Q."/>
            <person name="Zhang B."/>
            <person name="Ji P."/>
            <person name="Sakyi L.B."/>
            <person name="Cui X."/>
            <person name="Yuan T."/>
            <person name="Jiang B."/>
            <person name="Yang W."/>
            <person name="Lam T.T.-Y."/>
            <person name="Chang Q."/>
            <person name="Ding S."/>
            <person name="Wang X."/>
            <person name="Zhu J."/>
            <person name="Ruan X."/>
            <person name="Zhao L."/>
            <person name="Wei J."/>
            <person name="Que T."/>
            <person name="Du C."/>
            <person name="Cheng J."/>
            <person name="Dai P."/>
            <person name="Han X."/>
            <person name="Huang E."/>
            <person name="Gao Y."/>
            <person name="Liu J."/>
            <person name="Shao H."/>
            <person name="Ye R."/>
            <person name="Li L."/>
            <person name="Wei W."/>
            <person name="Wang X."/>
            <person name="Wang C."/>
            <person name="Huo Q."/>
            <person name="Li W."/>
            <person name="Guo W."/>
            <person name="Chen H."/>
            <person name="Chen S."/>
            <person name="Zhou L."/>
            <person name="Zhou L."/>
            <person name="Ni X."/>
            <person name="Tian J."/>
            <person name="Zhou Y."/>
            <person name="Sheng Y."/>
            <person name="Liu T."/>
            <person name="Pan Y."/>
            <person name="Xia L."/>
            <person name="Li J."/>
            <person name="Zhao F."/>
            <person name="Cao W."/>
        </authorList>
    </citation>
    <scope>NUCLEOTIDE SEQUENCE</scope>
    <source>
        <strain evidence="1">Rmic-2018</strain>
        <tissue evidence="1">Larvae</tissue>
    </source>
</reference>
<gene>
    <name evidence="1" type="ORF">HPB51_023434</name>
</gene>
<dbReference type="PANTHER" id="PTHR10170:SF10">
    <property type="entry name" value="HUNTINGTIN"/>
    <property type="match status" value="1"/>
</dbReference>
<dbReference type="Pfam" id="PF20927">
    <property type="entry name" value="Htt_C-HEAT"/>
    <property type="match status" value="1"/>
</dbReference>
<keyword evidence="2" id="KW-1185">Reference proteome</keyword>
<dbReference type="Proteomes" id="UP000821866">
    <property type="component" value="Chromosome 8"/>
</dbReference>
<evidence type="ECO:0000313" key="2">
    <source>
        <dbReference type="Proteomes" id="UP000821866"/>
    </source>
</evidence>
<dbReference type="GO" id="GO:0005737">
    <property type="term" value="C:cytoplasm"/>
    <property type="evidence" value="ECO:0007669"/>
    <property type="project" value="TreeGrafter"/>
</dbReference>
<proteinExistence type="predicted"/>
<dbReference type="InterPro" id="IPR048413">
    <property type="entry name" value="Htt_C-HEAT_rpt"/>
</dbReference>
<dbReference type="VEuPathDB" id="VectorBase:LOC119175905"/>